<gene>
    <name evidence="1" type="ORF">BaRGS_00001520</name>
</gene>
<evidence type="ECO:0000313" key="1">
    <source>
        <dbReference type="EMBL" id="KAK7507585.1"/>
    </source>
</evidence>
<accession>A0ABD0M7U8</accession>
<dbReference type="Proteomes" id="UP001519460">
    <property type="component" value="Unassembled WGS sequence"/>
</dbReference>
<name>A0ABD0M7U8_9CAEN</name>
<protein>
    <recommendedName>
        <fullName evidence="3">Secreted protein</fullName>
    </recommendedName>
</protein>
<dbReference type="AlphaFoldDB" id="A0ABD0M7U8"/>
<keyword evidence="2" id="KW-1185">Reference proteome</keyword>
<reference evidence="1 2" key="1">
    <citation type="journal article" date="2023" name="Sci. Data">
        <title>Genome assembly of the Korean intertidal mud-creeper Batillaria attramentaria.</title>
        <authorList>
            <person name="Patra A.K."/>
            <person name="Ho P.T."/>
            <person name="Jun S."/>
            <person name="Lee S.J."/>
            <person name="Kim Y."/>
            <person name="Won Y.J."/>
        </authorList>
    </citation>
    <scope>NUCLEOTIDE SEQUENCE [LARGE SCALE GENOMIC DNA]</scope>
    <source>
        <strain evidence="1">Wonlab-2016</strain>
    </source>
</reference>
<comment type="caution">
    <text evidence="1">The sequence shown here is derived from an EMBL/GenBank/DDBJ whole genome shotgun (WGS) entry which is preliminary data.</text>
</comment>
<proteinExistence type="predicted"/>
<organism evidence="1 2">
    <name type="scientific">Batillaria attramentaria</name>
    <dbReference type="NCBI Taxonomy" id="370345"/>
    <lineage>
        <taxon>Eukaryota</taxon>
        <taxon>Metazoa</taxon>
        <taxon>Spiralia</taxon>
        <taxon>Lophotrochozoa</taxon>
        <taxon>Mollusca</taxon>
        <taxon>Gastropoda</taxon>
        <taxon>Caenogastropoda</taxon>
        <taxon>Sorbeoconcha</taxon>
        <taxon>Cerithioidea</taxon>
        <taxon>Batillariidae</taxon>
        <taxon>Batillaria</taxon>
    </lineage>
</organism>
<sequence>MRIQLTLAVLISGALYRLPILTSLRGRLWVMGCSQDICTVLIKKRATSGLEWAPTLTHTGALVVIELTPYAPHGGFEVNEETHSTNNATFTLLFS</sequence>
<evidence type="ECO:0008006" key="3">
    <source>
        <dbReference type="Google" id="ProtNLM"/>
    </source>
</evidence>
<evidence type="ECO:0000313" key="2">
    <source>
        <dbReference type="Proteomes" id="UP001519460"/>
    </source>
</evidence>
<dbReference type="EMBL" id="JACVVK020000004">
    <property type="protein sequence ID" value="KAK7507585.1"/>
    <property type="molecule type" value="Genomic_DNA"/>
</dbReference>